<dbReference type="PANTHER" id="PTHR36974:SF1">
    <property type="entry name" value="DOXX FAMILY MEMBRANE PROTEIN"/>
    <property type="match status" value="1"/>
</dbReference>
<dbReference type="Proteomes" id="UP000832041">
    <property type="component" value="Chromosome"/>
</dbReference>
<evidence type="ECO:0000256" key="2">
    <source>
        <dbReference type="ARBA" id="ARBA00022692"/>
    </source>
</evidence>
<dbReference type="PANTHER" id="PTHR36974">
    <property type="entry name" value="MEMBRANE PROTEIN-RELATED"/>
    <property type="match status" value="1"/>
</dbReference>
<dbReference type="RefSeq" id="WP_248592291.1">
    <property type="nucleotide sequence ID" value="NZ_BAABEB010000010.1"/>
</dbReference>
<evidence type="ECO:0000256" key="4">
    <source>
        <dbReference type="ARBA" id="ARBA00023136"/>
    </source>
</evidence>
<dbReference type="Pfam" id="PF13564">
    <property type="entry name" value="DoxX_2"/>
    <property type="match status" value="1"/>
</dbReference>
<name>A0ABY4KX83_THEAE</name>
<gene>
    <name evidence="6" type="ORF">FOF52_02905</name>
</gene>
<evidence type="ECO:0000313" key="6">
    <source>
        <dbReference type="EMBL" id="UPT20051.1"/>
    </source>
</evidence>
<feature type="transmembrane region" description="Helical" evidence="5">
    <location>
        <begin position="68"/>
        <end position="87"/>
    </location>
</feature>
<evidence type="ECO:0000256" key="1">
    <source>
        <dbReference type="ARBA" id="ARBA00004141"/>
    </source>
</evidence>
<proteinExistence type="predicted"/>
<dbReference type="EMBL" id="CP051627">
    <property type="protein sequence ID" value="UPT20051.1"/>
    <property type="molecule type" value="Genomic_DNA"/>
</dbReference>
<keyword evidence="2 5" id="KW-0812">Transmembrane</keyword>
<dbReference type="InterPro" id="IPR032808">
    <property type="entry name" value="DoxX"/>
</dbReference>
<keyword evidence="7" id="KW-1185">Reference proteome</keyword>
<protein>
    <submittedName>
        <fullName evidence="6">DoxX family membrane protein</fullName>
    </submittedName>
</protein>
<evidence type="ECO:0000256" key="5">
    <source>
        <dbReference type="SAM" id="Phobius"/>
    </source>
</evidence>
<organism evidence="6 7">
    <name type="scientific">Thermobifida alba</name>
    <name type="common">Thermomonospora alba</name>
    <dbReference type="NCBI Taxonomy" id="53522"/>
    <lineage>
        <taxon>Bacteria</taxon>
        <taxon>Bacillati</taxon>
        <taxon>Actinomycetota</taxon>
        <taxon>Actinomycetes</taxon>
        <taxon>Streptosporangiales</taxon>
        <taxon>Nocardiopsidaceae</taxon>
        <taxon>Thermobifida</taxon>
    </lineage>
</organism>
<feature type="transmembrane region" description="Helical" evidence="5">
    <location>
        <begin position="30"/>
        <end position="48"/>
    </location>
</feature>
<evidence type="ECO:0000313" key="7">
    <source>
        <dbReference type="Proteomes" id="UP000832041"/>
    </source>
</evidence>
<comment type="subcellular location">
    <subcellularLocation>
        <location evidence="1">Membrane</location>
        <topology evidence="1">Multi-pass membrane protein</topology>
    </subcellularLocation>
</comment>
<keyword evidence="4 5" id="KW-0472">Membrane</keyword>
<reference evidence="6 7" key="1">
    <citation type="submission" date="2020-04" db="EMBL/GenBank/DDBJ databases">
        <title>Thermobifida alba genome sequencing and assembly.</title>
        <authorList>
            <person name="Luzics S."/>
            <person name="Horvath B."/>
            <person name="Nagy I."/>
            <person name="Toth A."/>
            <person name="Nagy I."/>
            <person name="Kukolya J."/>
        </authorList>
    </citation>
    <scope>NUCLEOTIDE SEQUENCE [LARGE SCALE GENOMIC DNA]</scope>
    <source>
        <strain evidence="6 7">DSM 43795</strain>
    </source>
</reference>
<feature type="transmembrane region" description="Helical" evidence="5">
    <location>
        <begin position="93"/>
        <end position="112"/>
    </location>
</feature>
<evidence type="ECO:0000256" key="3">
    <source>
        <dbReference type="ARBA" id="ARBA00022989"/>
    </source>
</evidence>
<accession>A0ABY4KX83</accession>
<sequence length="148" mass="15033">MVPLIVLLGGFAALRLLGLAGVDALDHWQAALRGGLALMFAVTGSAHFTRPRRDDLVAMVPPALPRPALLVTVTGVLEFAGAAALLLPPVAPYAAVALALLLLALFPANVSAARRGLTLAGRPVTPLPQRTALQAVFVGAALAAAVPV</sequence>
<keyword evidence="3 5" id="KW-1133">Transmembrane helix</keyword>